<dbReference type="PROSITE" id="PS00111">
    <property type="entry name" value="PGLYCERATE_KINASE"/>
    <property type="match status" value="1"/>
</dbReference>
<keyword evidence="8 9" id="KW-0067">ATP-binding</keyword>
<keyword evidence="5 9" id="KW-0808">Transferase</keyword>
<organism evidence="11 12">
    <name type="scientific">Marinospirillum insulare</name>
    <dbReference type="NCBI Taxonomy" id="217169"/>
    <lineage>
        <taxon>Bacteria</taxon>
        <taxon>Pseudomonadati</taxon>
        <taxon>Pseudomonadota</taxon>
        <taxon>Gammaproteobacteria</taxon>
        <taxon>Oceanospirillales</taxon>
        <taxon>Oceanospirillaceae</taxon>
        <taxon>Marinospirillum</taxon>
    </lineage>
</organism>
<keyword evidence="6 9" id="KW-0547">Nucleotide-binding</keyword>
<evidence type="ECO:0000256" key="1">
    <source>
        <dbReference type="ARBA" id="ARBA00000642"/>
    </source>
</evidence>
<comment type="pathway">
    <text evidence="9">Carbohydrate degradation; glycolysis; pyruvate from D-glyceraldehyde 3-phosphate: step 2/5.</text>
</comment>
<dbReference type="EC" id="2.7.2.3" evidence="4 9"/>
<dbReference type="InterPro" id="IPR015824">
    <property type="entry name" value="Phosphoglycerate_kinase_N"/>
</dbReference>
<evidence type="ECO:0000313" key="12">
    <source>
        <dbReference type="Proteomes" id="UP001156682"/>
    </source>
</evidence>
<dbReference type="PIRSF" id="PIRSF000724">
    <property type="entry name" value="Pgk"/>
    <property type="match status" value="1"/>
</dbReference>
<dbReference type="Proteomes" id="UP001156682">
    <property type="component" value="Unassembled WGS sequence"/>
</dbReference>
<proteinExistence type="inferred from homology"/>
<dbReference type="HAMAP" id="MF_00145">
    <property type="entry name" value="Phosphoglyc_kinase"/>
    <property type="match status" value="1"/>
</dbReference>
<sequence length="387" mass="40516">MQVIKMSDLDLANKRVLIREDLNVPIKDGKVTSDARIRASLPTIQLAIKAGAQVILMSHLGRPEEGVYDAANSLAPVAEHLSQLLNQPVKLVKDYLQGVEVAAGEVVLLENVRFNQGEKKDQEDLSKAYAALCDVFVMDAFGTAHRAQASTHGVARFAPVACAGPLLATELDALEKALAKPAKPLVAIVGGSKVSTKLEVLNALSEKCQQIIVGGGIANTFLAAAGFPVGKSLYEADLVEKAKQLMSQVSIPLPTDVVVAKEFSENAEATIKLVEEVDADDMILDIGPDSAAALALLLKDAGTILWNGPVGVFEIQQFSSGTEVLSKAIAKSGAFSIAGGGDTLAAIDKYGIAEQVSYISTGGGAFLEYVEGKELPAVAALKAAANQ</sequence>
<keyword evidence="9" id="KW-0963">Cytoplasm</keyword>
<dbReference type="InterPro" id="IPR015911">
    <property type="entry name" value="Phosphoglycerate_kinase_CS"/>
</dbReference>
<evidence type="ECO:0000256" key="3">
    <source>
        <dbReference type="ARBA" id="ARBA00011245"/>
    </source>
</evidence>
<evidence type="ECO:0000256" key="4">
    <source>
        <dbReference type="ARBA" id="ARBA00013061"/>
    </source>
</evidence>
<comment type="catalytic activity">
    <reaction evidence="1 9 10">
        <text>(2R)-3-phosphoglycerate + ATP = (2R)-3-phospho-glyceroyl phosphate + ADP</text>
        <dbReference type="Rhea" id="RHEA:14801"/>
        <dbReference type="ChEBI" id="CHEBI:30616"/>
        <dbReference type="ChEBI" id="CHEBI:57604"/>
        <dbReference type="ChEBI" id="CHEBI:58272"/>
        <dbReference type="ChEBI" id="CHEBI:456216"/>
        <dbReference type="EC" id="2.7.2.3"/>
    </reaction>
</comment>
<feature type="binding site" evidence="9">
    <location>
        <begin position="340"/>
        <end position="343"/>
    </location>
    <ligand>
        <name>ATP</name>
        <dbReference type="ChEBI" id="CHEBI:30616"/>
    </ligand>
</feature>
<dbReference type="SUPFAM" id="SSF53748">
    <property type="entry name" value="Phosphoglycerate kinase"/>
    <property type="match status" value="1"/>
</dbReference>
<feature type="binding site" evidence="9">
    <location>
        <position position="113"/>
    </location>
    <ligand>
        <name>substrate</name>
    </ligand>
</feature>
<feature type="binding site" evidence="9">
    <location>
        <begin position="59"/>
        <end position="62"/>
    </location>
    <ligand>
        <name>substrate</name>
    </ligand>
</feature>
<evidence type="ECO:0000256" key="7">
    <source>
        <dbReference type="ARBA" id="ARBA00022777"/>
    </source>
</evidence>
<comment type="caution">
    <text evidence="9">Lacks conserved residue(s) required for the propagation of feature annotation.</text>
</comment>
<dbReference type="Gene3D" id="3.40.50.1260">
    <property type="entry name" value="Phosphoglycerate kinase, N-terminal domain"/>
    <property type="match status" value="2"/>
</dbReference>
<dbReference type="EMBL" id="BSOR01000027">
    <property type="protein sequence ID" value="GLR64155.1"/>
    <property type="molecule type" value="Genomic_DNA"/>
</dbReference>
<reference evidence="12" key="1">
    <citation type="journal article" date="2019" name="Int. J. Syst. Evol. Microbiol.">
        <title>The Global Catalogue of Microorganisms (GCM) 10K type strain sequencing project: providing services to taxonomists for standard genome sequencing and annotation.</title>
        <authorList>
            <consortium name="The Broad Institute Genomics Platform"/>
            <consortium name="The Broad Institute Genome Sequencing Center for Infectious Disease"/>
            <person name="Wu L."/>
            <person name="Ma J."/>
        </authorList>
    </citation>
    <scope>NUCLEOTIDE SEQUENCE [LARGE SCALE GENOMIC DNA]</scope>
    <source>
        <strain evidence="12">NBRC 100033</strain>
    </source>
</reference>
<evidence type="ECO:0000256" key="2">
    <source>
        <dbReference type="ARBA" id="ARBA00008982"/>
    </source>
</evidence>
<evidence type="ECO:0000256" key="10">
    <source>
        <dbReference type="RuleBase" id="RU000532"/>
    </source>
</evidence>
<evidence type="ECO:0000313" key="11">
    <source>
        <dbReference type="EMBL" id="GLR64155.1"/>
    </source>
</evidence>
<evidence type="ECO:0000256" key="6">
    <source>
        <dbReference type="ARBA" id="ARBA00022741"/>
    </source>
</evidence>
<dbReference type="RefSeq" id="WP_027851523.1">
    <property type="nucleotide sequence ID" value="NZ_BSOR01000027.1"/>
</dbReference>
<keyword evidence="7 9" id="KW-0418">Kinase</keyword>
<comment type="subunit">
    <text evidence="3 9">Monomer.</text>
</comment>
<dbReference type="GO" id="GO:0016301">
    <property type="term" value="F:kinase activity"/>
    <property type="evidence" value="ECO:0007669"/>
    <property type="project" value="UniProtKB-KW"/>
</dbReference>
<protein>
    <recommendedName>
        <fullName evidence="4 9">Phosphoglycerate kinase</fullName>
        <ecNumber evidence="4 9">2.7.2.3</ecNumber>
    </recommendedName>
</protein>
<comment type="subcellular location">
    <subcellularLocation>
        <location evidence="9">Cytoplasm</location>
    </subcellularLocation>
</comment>
<comment type="similarity">
    <text evidence="2 9 10">Belongs to the phosphoglycerate kinase family.</text>
</comment>
<gene>
    <name evidence="9 11" type="primary">pgk</name>
    <name evidence="11" type="ORF">GCM10007878_15930</name>
</gene>
<evidence type="ECO:0000256" key="9">
    <source>
        <dbReference type="HAMAP-Rule" id="MF_00145"/>
    </source>
</evidence>
<feature type="binding site" evidence="9">
    <location>
        <position position="314"/>
    </location>
    <ligand>
        <name>ATP</name>
        <dbReference type="ChEBI" id="CHEBI:30616"/>
    </ligand>
</feature>
<evidence type="ECO:0000256" key="8">
    <source>
        <dbReference type="ARBA" id="ARBA00022840"/>
    </source>
</evidence>
<dbReference type="PANTHER" id="PTHR11406:SF23">
    <property type="entry name" value="PHOSPHOGLYCERATE KINASE 1, CHLOROPLASTIC-RELATED"/>
    <property type="match status" value="1"/>
</dbReference>
<keyword evidence="9" id="KW-0324">Glycolysis</keyword>
<dbReference type="Pfam" id="PF00162">
    <property type="entry name" value="PGK"/>
    <property type="match status" value="1"/>
</dbReference>
<feature type="binding site" evidence="9">
    <location>
        <begin position="21"/>
        <end position="23"/>
    </location>
    <ligand>
        <name>substrate</name>
    </ligand>
</feature>
<dbReference type="InterPro" id="IPR001576">
    <property type="entry name" value="Phosphoglycerate_kinase"/>
</dbReference>
<feature type="binding site" evidence="9">
    <location>
        <position position="36"/>
    </location>
    <ligand>
        <name>substrate</name>
    </ligand>
</feature>
<dbReference type="InterPro" id="IPR036043">
    <property type="entry name" value="Phosphoglycerate_kinase_sf"/>
</dbReference>
<dbReference type="PANTHER" id="PTHR11406">
    <property type="entry name" value="PHOSPHOGLYCERATE KINASE"/>
    <property type="match status" value="1"/>
</dbReference>
<feature type="binding site" evidence="9">
    <location>
        <position position="197"/>
    </location>
    <ligand>
        <name>ATP</name>
        <dbReference type="ChEBI" id="CHEBI:30616"/>
    </ligand>
</feature>
<keyword evidence="12" id="KW-1185">Reference proteome</keyword>
<dbReference type="PRINTS" id="PR00477">
    <property type="entry name" value="PHGLYCKINASE"/>
</dbReference>
<accession>A0ABQ5ZYP7</accession>
<comment type="caution">
    <text evidence="11">The sequence shown here is derived from an EMBL/GenBank/DDBJ whole genome shotgun (WGS) entry which is preliminary data.</text>
</comment>
<evidence type="ECO:0000256" key="5">
    <source>
        <dbReference type="ARBA" id="ARBA00022679"/>
    </source>
</evidence>
<feature type="binding site" evidence="9">
    <location>
        <position position="146"/>
    </location>
    <ligand>
        <name>substrate</name>
    </ligand>
</feature>
<name>A0ABQ5ZYP7_9GAMM</name>